<reference evidence="5 6" key="1">
    <citation type="submission" date="2019-03" db="EMBL/GenBank/DDBJ databases">
        <title>Single cell metagenomics reveals metabolic interactions within the superorganism composed of flagellate Streblomastix strix and complex community of Bacteroidetes bacteria on its surface.</title>
        <authorList>
            <person name="Treitli S.C."/>
            <person name="Kolisko M."/>
            <person name="Husnik F."/>
            <person name="Keeling P."/>
            <person name="Hampl V."/>
        </authorList>
    </citation>
    <scope>NUCLEOTIDE SEQUENCE [LARGE SCALE GENOMIC DNA]</scope>
    <source>
        <strain evidence="5">ST1C</strain>
    </source>
</reference>
<evidence type="ECO:0000256" key="1">
    <source>
        <dbReference type="ARBA" id="ARBA00022737"/>
    </source>
</evidence>
<name>A0A5J4WWB8_9EUKA</name>
<evidence type="ECO:0000259" key="4">
    <source>
        <dbReference type="PROSITE" id="PS50102"/>
    </source>
</evidence>
<comment type="caution">
    <text evidence="5">The sequence shown here is derived from an EMBL/GenBank/DDBJ whole genome shotgun (WGS) entry which is preliminary data.</text>
</comment>
<gene>
    <name evidence="5" type="ORF">EZS28_005938</name>
</gene>
<dbReference type="OrthoDB" id="266020at2759"/>
<dbReference type="GO" id="GO:0003729">
    <property type="term" value="F:mRNA binding"/>
    <property type="evidence" value="ECO:0007669"/>
    <property type="project" value="UniProtKB-ARBA"/>
</dbReference>
<dbReference type="FunFam" id="3.30.70.330:FF:000383">
    <property type="entry name" value="Sex lethal, isoform D"/>
    <property type="match status" value="1"/>
</dbReference>
<dbReference type="EMBL" id="SNRW01000936">
    <property type="protein sequence ID" value="KAA6398529.1"/>
    <property type="molecule type" value="Genomic_DNA"/>
</dbReference>
<proteinExistence type="predicted"/>
<dbReference type="AlphaFoldDB" id="A0A5J4WWB8"/>
<evidence type="ECO:0000313" key="5">
    <source>
        <dbReference type="EMBL" id="KAA6398529.1"/>
    </source>
</evidence>
<dbReference type="SMART" id="SM00360">
    <property type="entry name" value="RRM"/>
    <property type="match status" value="2"/>
</dbReference>
<feature type="domain" description="RRM" evidence="4">
    <location>
        <begin position="30"/>
        <end position="108"/>
    </location>
</feature>
<dbReference type="PANTHER" id="PTHR15241:SF304">
    <property type="entry name" value="RRM DOMAIN-CONTAINING PROTEIN"/>
    <property type="match status" value="1"/>
</dbReference>
<dbReference type="GO" id="GO:1990904">
    <property type="term" value="C:ribonucleoprotein complex"/>
    <property type="evidence" value="ECO:0007669"/>
    <property type="project" value="InterPro"/>
</dbReference>
<evidence type="ECO:0000256" key="2">
    <source>
        <dbReference type="ARBA" id="ARBA00022884"/>
    </source>
</evidence>
<dbReference type="PRINTS" id="PR00961">
    <property type="entry name" value="HUDSXLRNA"/>
</dbReference>
<keyword evidence="1" id="KW-0677">Repeat</keyword>
<dbReference type="Gene3D" id="3.30.70.330">
    <property type="match status" value="2"/>
</dbReference>
<evidence type="ECO:0000313" key="6">
    <source>
        <dbReference type="Proteomes" id="UP000324800"/>
    </source>
</evidence>
<feature type="non-terminal residue" evidence="5">
    <location>
        <position position="219"/>
    </location>
</feature>
<feature type="domain" description="RRM" evidence="4">
    <location>
        <begin position="116"/>
        <end position="193"/>
    </location>
</feature>
<dbReference type="GO" id="GO:0010629">
    <property type="term" value="P:negative regulation of gene expression"/>
    <property type="evidence" value="ECO:0007669"/>
    <property type="project" value="UniProtKB-ARBA"/>
</dbReference>
<dbReference type="Proteomes" id="UP000324800">
    <property type="component" value="Unassembled WGS sequence"/>
</dbReference>
<keyword evidence="2 3" id="KW-0694">RNA-binding</keyword>
<dbReference type="Pfam" id="PF00076">
    <property type="entry name" value="RRM_1"/>
    <property type="match status" value="2"/>
</dbReference>
<dbReference type="SUPFAM" id="SSF54928">
    <property type="entry name" value="RNA-binding domain, RBD"/>
    <property type="match status" value="1"/>
</dbReference>
<dbReference type="PROSITE" id="PS50102">
    <property type="entry name" value="RRM"/>
    <property type="match status" value="2"/>
</dbReference>
<dbReference type="InterPro" id="IPR035979">
    <property type="entry name" value="RBD_domain_sf"/>
</dbReference>
<organism evidence="5 6">
    <name type="scientific">Streblomastix strix</name>
    <dbReference type="NCBI Taxonomy" id="222440"/>
    <lineage>
        <taxon>Eukaryota</taxon>
        <taxon>Metamonada</taxon>
        <taxon>Preaxostyla</taxon>
        <taxon>Oxymonadida</taxon>
        <taxon>Streblomastigidae</taxon>
        <taxon>Streblomastix</taxon>
    </lineage>
</organism>
<dbReference type="InterPro" id="IPR000504">
    <property type="entry name" value="RRM_dom"/>
</dbReference>
<evidence type="ECO:0000256" key="3">
    <source>
        <dbReference type="PROSITE-ProRule" id="PRU00176"/>
    </source>
</evidence>
<dbReference type="PANTHER" id="PTHR15241">
    <property type="entry name" value="TRANSFORMER-2-RELATED"/>
    <property type="match status" value="1"/>
</dbReference>
<dbReference type="GO" id="GO:0009967">
    <property type="term" value="P:positive regulation of signal transduction"/>
    <property type="evidence" value="ECO:0007669"/>
    <property type="project" value="UniProtKB-ARBA"/>
</dbReference>
<protein>
    <recommendedName>
        <fullName evidence="4">RRM domain-containing protein</fullName>
    </recommendedName>
</protein>
<dbReference type="InterPro" id="IPR002343">
    <property type="entry name" value="Hud_Sxl_RNA"/>
</dbReference>
<dbReference type="InterPro" id="IPR012677">
    <property type="entry name" value="Nucleotide-bd_a/b_plait_sf"/>
</dbReference>
<sequence>MHTTRSESVTFALGYTHLSDFPTDRLESPRRLIINFLPQNSTDDEVMRIFAPFGRVINLKVIRDKRTRSCLGYGFIEYSTPQEAIVAIEHGNGVQLRNKRLKVWYSRKPAPGMRDSNVYVQNYGEMLEDWQLVDIFSQFGRVINMNMLRDKQGKSRGAAFVRMDSHEEAVQAVNALNGTMIGGKRIFAKIHEAPAVPLHKGGIPWQDIDNNEEYGFMAS</sequence>
<accession>A0A5J4WWB8</accession>
<dbReference type="GO" id="GO:0005737">
    <property type="term" value="C:cytoplasm"/>
    <property type="evidence" value="ECO:0007669"/>
    <property type="project" value="UniProtKB-ARBA"/>
</dbReference>